<dbReference type="Gene3D" id="3.80.10.10">
    <property type="entry name" value="Ribonuclease Inhibitor"/>
    <property type="match status" value="1"/>
</dbReference>
<dbReference type="EMBL" id="OZ034820">
    <property type="protein sequence ID" value="CAL1401511.1"/>
    <property type="molecule type" value="Genomic_DNA"/>
</dbReference>
<keyword evidence="3" id="KW-1185">Reference proteome</keyword>
<name>A0AAV2FT28_9ROSI</name>
<sequence>MSSSSRELSEELVLEIISRTGTAHDVVRCSCLLSKRWRNIWRSIPGGVLDLDKSDKLLRGQNELVFCIQPEEQQRFANRVDQTLTSLPHQDLDALKIGFQLAKREEGVCRWIEFGFTKRVKEFTLLSFHSSSINRLSFPFFTPEFLSKHDLSRLEVLEINGVSDVSQRAVDHILTNCLSL</sequence>
<proteinExistence type="predicted"/>
<accession>A0AAV2FT28</accession>
<reference evidence="2 3" key="1">
    <citation type="submission" date="2024-04" db="EMBL/GenBank/DDBJ databases">
        <authorList>
            <person name="Fracassetti M."/>
        </authorList>
    </citation>
    <scope>NUCLEOTIDE SEQUENCE [LARGE SCALE GENOMIC DNA]</scope>
</reference>
<dbReference type="PANTHER" id="PTHR31639:SF100">
    <property type="entry name" value="OS07G0160500 PROTEIN"/>
    <property type="match status" value="1"/>
</dbReference>
<dbReference type="InterPro" id="IPR001810">
    <property type="entry name" value="F-box_dom"/>
</dbReference>
<dbReference type="InterPro" id="IPR032675">
    <property type="entry name" value="LRR_dom_sf"/>
</dbReference>
<dbReference type="PANTHER" id="PTHR31639">
    <property type="entry name" value="F-BOX PROTEIN-LIKE"/>
    <property type="match status" value="1"/>
</dbReference>
<evidence type="ECO:0000259" key="1">
    <source>
        <dbReference type="Pfam" id="PF00646"/>
    </source>
</evidence>
<gene>
    <name evidence="2" type="ORF">LTRI10_LOCUS41564</name>
</gene>
<dbReference type="Proteomes" id="UP001497516">
    <property type="component" value="Chromosome 7"/>
</dbReference>
<protein>
    <recommendedName>
        <fullName evidence="1">F-box domain-containing protein</fullName>
    </recommendedName>
</protein>
<dbReference type="Pfam" id="PF00646">
    <property type="entry name" value="F-box"/>
    <property type="match status" value="1"/>
</dbReference>
<organism evidence="2 3">
    <name type="scientific">Linum trigynum</name>
    <dbReference type="NCBI Taxonomy" id="586398"/>
    <lineage>
        <taxon>Eukaryota</taxon>
        <taxon>Viridiplantae</taxon>
        <taxon>Streptophyta</taxon>
        <taxon>Embryophyta</taxon>
        <taxon>Tracheophyta</taxon>
        <taxon>Spermatophyta</taxon>
        <taxon>Magnoliopsida</taxon>
        <taxon>eudicotyledons</taxon>
        <taxon>Gunneridae</taxon>
        <taxon>Pentapetalae</taxon>
        <taxon>rosids</taxon>
        <taxon>fabids</taxon>
        <taxon>Malpighiales</taxon>
        <taxon>Linaceae</taxon>
        <taxon>Linum</taxon>
    </lineage>
</organism>
<evidence type="ECO:0000313" key="3">
    <source>
        <dbReference type="Proteomes" id="UP001497516"/>
    </source>
</evidence>
<dbReference type="AlphaFoldDB" id="A0AAV2FT28"/>
<evidence type="ECO:0000313" key="2">
    <source>
        <dbReference type="EMBL" id="CAL1401511.1"/>
    </source>
</evidence>
<feature type="domain" description="F-box" evidence="1">
    <location>
        <begin position="7"/>
        <end position="44"/>
    </location>
</feature>